<name>A0A9Q1JCH1_SYNKA</name>
<keyword evidence="2" id="KW-1185">Reference proteome</keyword>
<protein>
    <submittedName>
        <fullName evidence="1">Uncharacterized protein</fullName>
    </submittedName>
</protein>
<evidence type="ECO:0000313" key="2">
    <source>
        <dbReference type="Proteomes" id="UP001152622"/>
    </source>
</evidence>
<dbReference type="Proteomes" id="UP001152622">
    <property type="component" value="Chromosome 1"/>
</dbReference>
<accession>A0A9Q1JCH1</accession>
<gene>
    <name evidence="1" type="ORF">SKAU_G00001550</name>
</gene>
<dbReference type="OrthoDB" id="1850764at2759"/>
<reference evidence="1" key="1">
    <citation type="journal article" date="2023" name="Science">
        <title>Genome structures resolve the early diversification of teleost fishes.</title>
        <authorList>
            <person name="Parey E."/>
            <person name="Louis A."/>
            <person name="Montfort J."/>
            <person name="Bouchez O."/>
            <person name="Roques C."/>
            <person name="Iampietro C."/>
            <person name="Lluch J."/>
            <person name="Castinel A."/>
            <person name="Donnadieu C."/>
            <person name="Desvignes T."/>
            <person name="Floi Bucao C."/>
            <person name="Jouanno E."/>
            <person name="Wen M."/>
            <person name="Mejri S."/>
            <person name="Dirks R."/>
            <person name="Jansen H."/>
            <person name="Henkel C."/>
            <person name="Chen W.J."/>
            <person name="Zahm M."/>
            <person name="Cabau C."/>
            <person name="Klopp C."/>
            <person name="Thompson A.W."/>
            <person name="Robinson-Rechavi M."/>
            <person name="Braasch I."/>
            <person name="Lecointre G."/>
            <person name="Bobe J."/>
            <person name="Postlethwait J.H."/>
            <person name="Berthelot C."/>
            <person name="Roest Crollius H."/>
            <person name="Guiguen Y."/>
        </authorList>
    </citation>
    <scope>NUCLEOTIDE SEQUENCE</scope>
    <source>
        <strain evidence="1">WJC10195</strain>
    </source>
</reference>
<dbReference type="AlphaFoldDB" id="A0A9Q1JCH1"/>
<organism evidence="1 2">
    <name type="scientific">Synaphobranchus kaupii</name>
    <name type="common">Kaup's arrowtooth eel</name>
    <dbReference type="NCBI Taxonomy" id="118154"/>
    <lineage>
        <taxon>Eukaryota</taxon>
        <taxon>Metazoa</taxon>
        <taxon>Chordata</taxon>
        <taxon>Craniata</taxon>
        <taxon>Vertebrata</taxon>
        <taxon>Euteleostomi</taxon>
        <taxon>Actinopterygii</taxon>
        <taxon>Neopterygii</taxon>
        <taxon>Teleostei</taxon>
        <taxon>Anguilliformes</taxon>
        <taxon>Synaphobranchidae</taxon>
        <taxon>Synaphobranchus</taxon>
    </lineage>
</organism>
<sequence length="147" mass="16788">MSPTVHDPPDRQPSVPLEFWEMSRSDRTAPSLPDFEKGAIRHKTGFVFTINCCTNLDGPYRLHRHPSAILPFPARGSDKRRLVTRYRIPDDLQVRREGERSRVISRDKGGKLRRSSLRGLPSTRALPRCRRTAGLRALTEAHCYALT</sequence>
<dbReference type="EMBL" id="JAINUF010000001">
    <property type="protein sequence ID" value="KAJ8379377.1"/>
    <property type="molecule type" value="Genomic_DNA"/>
</dbReference>
<proteinExistence type="predicted"/>
<comment type="caution">
    <text evidence="1">The sequence shown here is derived from an EMBL/GenBank/DDBJ whole genome shotgun (WGS) entry which is preliminary data.</text>
</comment>
<evidence type="ECO:0000313" key="1">
    <source>
        <dbReference type="EMBL" id="KAJ8379377.1"/>
    </source>
</evidence>